<evidence type="ECO:0000256" key="4">
    <source>
        <dbReference type="SAM" id="MobiDB-lite"/>
    </source>
</evidence>
<dbReference type="PROSITE" id="PS50102">
    <property type="entry name" value="RRM"/>
    <property type="match status" value="1"/>
</dbReference>
<proteinExistence type="predicted"/>
<gene>
    <name evidence="6" type="ORF">BOLC3T17632H</name>
</gene>
<feature type="compositionally biased region" description="Basic and acidic residues" evidence="4">
    <location>
        <begin position="50"/>
        <end position="64"/>
    </location>
</feature>
<dbReference type="InterPro" id="IPR012677">
    <property type="entry name" value="Nucleotide-bd_a/b_plait_sf"/>
</dbReference>
<dbReference type="PANTHER" id="PTHR47640:SF11">
    <property type="entry name" value="RNA-BINDING PROTEIN 42"/>
    <property type="match status" value="1"/>
</dbReference>
<reference evidence="6" key="1">
    <citation type="submission" date="2018-11" db="EMBL/GenBank/DDBJ databases">
        <authorList>
            <consortium name="Genoscope - CEA"/>
            <person name="William W."/>
        </authorList>
    </citation>
    <scope>NUCLEOTIDE SEQUENCE</scope>
</reference>
<evidence type="ECO:0000256" key="1">
    <source>
        <dbReference type="ARBA" id="ARBA00022664"/>
    </source>
</evidence>
<sequence>MAKVIRDKRTGKTKGYGFVSFLNPADLAAALKEMNGKYVGNRPIKLRKSSWKERTDQEAAERQKASNLTSFFSSQQQETKDGEEEERTPQVINPWYSEGRDVQLSCSLEVAGPRPKQ</sequence>
<dbReference type="Pfam" id="PF00076">
    <property type="entry name" value="RRM_1"/>
    <property type="match status" value="1"/>
</dbReference>
<dbReference type="EMBL" id="LR031872">
    <property type="protein sequence ID" value="VDC94290.1"/>
    <property type="molecule type" value="Genomic_DNA"/>
</dbReference>
<evidence type="ECO:0000259" key="5">
    <source>
        <dbReference type="PROSITE" id="PS50102"/>
    </source>
</evidence>
<feature type="compositionally biased region" description="Polar residues" evidence="4">
    <location>
        <begin position="65"/>
        <end position="77"/>
    </location>
</feature>
<dbReference type="Gene3D" id="3.30.70.330">
    <property type="match status" value="1"/>
</dbReference>
<keyword evidence="1" id="KW-0507">mRNA processing</keyword>
<dbReference type="InterPro" id="IPR050825">
    <property type="entry name" value="RBM42_RBP45_47-like"/>
</dbReference>
<keyword evidence="2 3" id="KW-0694">RNA-binding</keyword>
<dbReference type="GO" id="GO:0006397">
    <property type="term" value="P:mRNA processing"/>
    <property type="evidence" value="ECO:0007669"/>
    <property type="project" value="UniProtKB-KW"/>
</dbReference>
<evidence type="ECO:0000313" key="6">
    <source>
        <dbReference type="EMBL" id="VDC94290.1"/>
    </source>
</evidence>
<dbReference type="InterPro" id="IPR000504">
    <property type="entry name" value="RRM_dom"/>
</dbReference>
<dbReference type="InterPro" id="IPR035979">
    <property type="entry name" value="RBD_domain_sf"/>
</dbReference>
<feature type="domain" description="RRM" evidence="5">
    <location>
        <begin position="1"/>
        <end position="51"/>
    </location>
</feature>
<accession>A0A3P6B8U4</accession>
<dbReference type="PANTHER" id="PTHR47640">
    <property type="entry name" value="TRNA SELENOCYSTEINE 1-ASSOCIATED PROTEIN 1-RELATED-RELATED"/>
    <property type="match status" value="1"/>
</dbReference>
<organism evidence="6">
    <name type="scientific">Brassica oleracea</name>
    <name type="common">Wild cabbage</name>
    <dbReference type="NCBI Taxonomy" id="3712"/>
    <lineage>
        <taxon>Eukaryota</taxon>
        <taxon>Viridiplantae</taxon>
        <taxon>Streptophyta</taxon>
        <taxon>Embryophyta</taxon>
        <taxon>Tracheophyta</taxon>
        <taxon>Spermatophyta</taxon>
        <taxon>Magnoliopsida</taxon>
        <taxon>eudicotyledons</taxon>
        <taxon>Gunneridae</taxon>
        <taxon>Pentapetalae</taxon>
        <taxon>rosids</taxon>
        <taxon>malvids</taxon>
        <taxon>Brassicales</taxon>
        <taxon>Brassicaceae</taxon>
        <taxon>Brassiceae</taxon>
        <taxon>Brassica</taxon>
    </lineage>
</organism>
<evidence type="ECO:0000256" key="3">
    <source>
        <dbReference type="PROSITE-ProRule" id="PRU00176"/>
    </source>
</evidence>
<dbReference type="SUPFAM" id="SSF54928">
    <property type="entry name" value="RNA-binding domain, RBD"/>
    <property type="match status" value="1"/>
</dbReference>
<evidence type="ECO:0000256" key="2">
    <source>
        <dbReference type="ARBA" id="ARBA00022884"/>
    </source>
</evidence>
<dbReference type="GO" id="GO:0003729">
    <property type="term" value="F:mRNA binding"/>
    <property type="evidence" value="ECO:0007669"/>
    <property type="project" value="InterPro"/>
</dbReference>
<dbReference type="AlphaFoldDB" id="A0A3P6B8U4"/>
<protein>
    <recommendedName>
        <fullName evidence="5">RRM domain-containing protein</fullName>
    </recommendedName>
</protein>
<feature type="region of interest" description="Disordered" evidence="4">
    <location>
        <begin position="49"/>
        <end position="94"/>
    </location>
</feature>
<name>A0A3P6B8U4_BRAOL</name>